<evidence type="ECO:0000313" key="9">
    <source>
        <dbReference type="Proteomes" id="UP000694904"/>
    </source>
</evidence>
<organism evidence="9 10">
    <name type="scientific">Drosophila arizonae</name>
    <name type="common">Fruit fly</name>
    <dbReference type="NCBI Taxonomy" id="7263"/>
    <lineage>
        <taxon>Eukaryota</taxon>
        <taxon>Metazoa</taxon>
        <taxon>Ecdysozoa</taxon>
        <taxon>Arthropoda</taxon>
        <taxon>Hexapoda</taxon>
        <taxon>Insecta</taxon>
        <taxon>Pterygota</taxon>
        <taxon>Neoptera</taxon>
        <taxon>Endopterygota</taxon>
        <taxon>Diptera</taxon>
        <taxon>Brachycera</taxon>
        <taxon>Muscomorpha</taxon>
        <taxon>Ephydroidea</taxon>
        <taxon>Drosophilidae</taxon>
        <taxon>Drosophila</taxon>
    </lineage>
</organism>
<keyword evidence="5 8" id="KW-0472">Membrane</keyword>
<evidence type="ECO:0000256" key="1">
    <source>
        <dbReference type="ARBA" id="ARBA00004651"/>
    </source>
</evidence>
<keyword evidence="7" id="KW-0325">Glycoprotein</keyword>
<evidence type="ECO:0000256" key="7">
    <source>
        <dbReference type="ARBA" id="ARBA00023180"/>
    </source>
</evidence>
<dbReference type="SUPFAM" id="SSF53850">
    <property type="entry name" value="Periplasmic binding protein-like II"/>
    <property type="match status" value="1"/>
</dbReference>
<accession>A0ABM1P0M6</accession>
<keyword evidence="9" id="KW-1185">Reference proteome</keyword>
<dbReference type="GeneID" id="108612395"/>
<keyword evidence="2" id="KW-1003">Cell membrane</keyword>
<reference evidence="9" key="1">
    <citation type="journal article" date="1997" name="Nucleic Acids Res.">
        <title>tRNAscan-SE: a program for improved detection of transfer RNA genes in genomic sequence.</title>
        <authorList>
            <person name="Lowe T.M."/>
            <person name="Eddy S.R."/>
        </authorList>
    </citation>
    <scope>NUCLEOTIDE SEQUENCE [LARGE SCALE GENOMIC DNA]</scope>
</reference>
<name>A0ABM1P0M6_DROAR</name>
<dbReference type="Gene3D" id="3.40.190.10">
    <property type="entry name" value="Periplasmic binding protein-like II"/>
    <property type="match status" value="1"/>
</dbReference>
<evidence type="ECO:0000256" key="2">
    <source>
        <dbReference type="ARBA" id="ARBA00022475"/>
    </source>
</evidence>
<protein>
    <submittedName>
        <fullName evidence="10">Uncharacterized protein LOC108612395</fullName>
    </submittedName>
</protein>
<dbReference type="InterPro" id="IPR052192">
    <property type="entry name" value="Insect_Ionotropic_Sensory_Rcpt"/>
</dbReference>
<sequence>MLMEPNYWSTKLLNIAQQYLIDSHATCLLWHSAFDIQLRTTEPLALLILEPGKWFIPGQDNDFYNYEPKRLDFEEHNLPYNDWILRVTVAIEQTHCESFVVFQEHIPQFIRNFYKASTYSIWRSIQNYFIFVYTDELLEKPMESDSYMNGYLFLDQPNILLVNAQLRNSSIFEIKTNRFVGSRFESKPHFYTQHIYDAQAENVIWNSAKDLSSKMKNLEGREVVLGLFNYEPFMLLSYEKQPAMFDRASNKTEAHADGTEVRVILTFCEIYNCTLQIDTSEKSEWGDLYPNGTGVGLMGMVVNRTIDYAMGGLFMWYEVYKQMDMSSFLGRSGITCLVPAPRRIINWALPLQPFQAKLWLCVVICLALECLALAGTHHCEFSASEPRWRKSLRFAYVSTLKLFVNQSTHYVAKSYALRTVLLASYMIDIILTTVYGGGLASILTLPKLEEAADSRQRLYEHKMTWTGTSYAWISTIDVNNDDDPVLLGILEHYRVNDAATMAAKSRTEQMGFVVERMLFGHVANAELIPDNALPRLKLMVDDLYFSYTNAYVPRLWPLCGIHNDFTLAWHSSGFDKYWEWKIVADYMNAHRQNRIVSSKRPNFDIGPVKLGIDNFIGLVMLWCFGMSCSVVAFLLELWWTDIKN</sequence>
<evidence type="ECO:0000256" key="3">
    <source>
        <dbReference type="ARBA" id="ARBA00022692"/>
    </source>
</evidence>
<dbReference type="Proteomes" id="UP000694904">
    <property type="component" value="Chromosome 4"/>
</dbReference>
<dbReference type="PANTHER" id="PTHR42643:SF40">
    <property type="entry name" value="IONOTROPIC RECEPTOR 41A-RELATED"/>
    <property type="match status" value="1"/>
</dbReference>
<reference evidence="10" key="3">
    <citation type="submission" date="2025-08" db="UniProtKB">
        <authorList>
            <consortium name="RefSeq"/>
        </authorList>
    </citation>
    <scope>IDENTIFICATION</scope>
    <source>
        <tissue evidence="10">Whole organism</tissue>
    </source>
</reference>
<keyword evidence="4 8" id="KW-1133">Transmembrane helix</keyword>
<feature type="transmembrane region" description="Helical" evidence="8">
    <location>
        <begin position="615"/>
        <end position="639"/>
    </location>
</feature>
<keyword evidence="3 8" id="KW-0812">Transmembrane</keyword>
<comment type="subcellular location">
    <subcellularLocation>
        <location evidence="1">Cell membrane</location>
        <topology evidence="1">Multi-pass membrane protein</topology>
    </subcellularLocation>
</comment>
<evidence type="ECO:0000256" key="5">
    <source>
        <dbReference type="ARBA" id="ARBA00023136"/>
    </source>
</evidence>
<evidence type="ECO:0000313" key="10">
    <source>
        <dbReference type="RefSeq" id="XP_017860762.1"/>
    </source>
</evidence>
<keyword evidence="6" id="KW-0675">Receptor</keyword>
<evidence type="ECO:0000256" key="6">
    <source>
        <dbReference type="ARBA" id="ARBA00023170"/>
    </source>
</evidence>
<evidence type="ECO:0000256" key="4">
    <source>
        <dbReference type="ARBA" id="ARBA00022989"/>
    </source>
</evidence>
<evidence type="ECO:0000256" key="8">
    <source>
        <dbReference type="SAM" id="Phobius"/>
    </source>
</evidence>
<dbReference type="RefSeq" id="XP_017860762.1">
    <property type="nucleotide sequence ID" value="XM_018005273.1"/>
</dbReference>
<gene>
    <name evidence="10" type="primary">LOC108612395</name>
</gene>
<proteinExistence type="predicted"/>
<dbReference type="Gene3D" id="1.10.287.70">
    <property type="match status" value="1"/>
</dbReference>
<reference evidence="9" key="2">
    <citation type="journal article" date="2016" name="G3 (Bethesda)">
        <title>Genome Evolution in Three Species of Cactophilic Drosophila.</title>
        <authorList>
            <person name="Sanchez-Flores A."/>
            <person name="Penazola F."/>
            <person name="Carpinteyro-Ponce J."/>
            <person name="Nazario-Yepiz N."/>
            <person name="Abreu-Goodger C."/>
            <person name="Machado C.A."/>
            <person name="Markow T.A."/>
        </authorList>
    </citation>
    <scope>NUCLEOTIDE SEQUENCE [LARGE SCALE GENOMIC DNA]</scope>
</reference>
<dbReference type="PANTHER" id="PTHR42643">
    <property type="entry name" value="IONOTROPIC RECEPTOR 20A-RELATED"/>
    <property type="match status" value="1"/>
</dbReference>